<dbReference type="EMBL" id="WNYA01031464">
    <property type="protein sequence ID" value="KAG8537323.1"/>
    <property type="molecule type" value="Genomic_DNA"/>
</dbReference>
<comment type="caution">
    <text evidence="1">The sequence shown here is derived from an EMBL/GenBank/DDBJ whole genome shotgun (WGS) entry which is preliminary data.</text>
</comment>
<evidence type="ECO:0000313" key="1">
    <source>
        <dbReference type="EMBL" id="KAG8537323.1"/>
    </source>
</evidence>
<protein>
    <submittedName>
        <fullName evidence="1">Uncharacterized protein</fullName>
    </submittedName>
</protein>
<name>A0AAV6YTG2_ENGPU</name>
<keyword evidence="2" id="KW-1185">Reference proteome</keyword>
<dbReference type="AlphaFoldDB" id="A0AAV6YTG2"/>
<gene>
    <name evidence="1" type="ORF">GDO81_024713</name>
</gene>
<dbReference type="Proteomes" id="UP000824782">
    <property type="component" value="Unassembled WGS sequence"/>
</dbReference>
<proteinExistence type="predicted"/>
<accession>A0AAV6YTG2</accession>
<reference evidence="1" key="1">
    <citation type="thesis" date="2020" institute="ProQuest LLC" country="789 East Eisenhower Parkway, Ann Arbor, MI, USA">
        <title>Comparative Genomics and Chromosome Evolution.</title>
        <authorList>
            <person name="Mudd A.B."/>
        </authorList>
    </citation>
    <scope>NUCLEOTIDE SEQUENCE</scope>
    <source>
        <strain evidence="1">237g6f4</strain>
        <tissue evidence="1">Blood</tissue>
    </source>
</reference>
<sequence length="86" mass="9645">MGNDALPKDLWICISQSAQLYCCNFRRQLRYSTQGINVGDCACLSKSHLSELQGPKTRVVTYLLRILVFCGESSWTVVQSQLDSLS</sequence>
<organism evidence="1 2">
    <name type="scientific">Engystomops pustulosus</name>
    <name type="common">Tungara frog</name>
    <name type="synonym">Physalaemus pustulosus</name>
    <dbReference type="NCBI Taxonomy" id="76066"/>
    <lineage>
        <taxon>Eukaryota</taxon>
        <taxon>Metazoa</taxon>
        <taxon>Chordata</taxon>
        <taxon>Craniata</taxon>
        <taxon>Vertebrata</taxon>
        <taxon>Euteleostomi</taxon>
        <taxon>Amphibia</taxon>
        <taxon>Batrachia</taxon>
        <taxon>Anura</taxon>
        <taxon>Neobatrachia</taxon>
        <taxon>Hyloidea</taxon>
        <taxon>Leptodactylidae</taxon>
        <taxon>Leiuperinae</taxon>
        <taxon>Engystomops</taxon>
    </lineage>
</organism>
<evidence type="ECO:0000313" key="2">
    <source>
        <dbReference type="Proteomes" id="UP000824782"/>
    </source>
</evidence>